<keyword evidence="1" id="KW-1133">Transmembrane helix</keyword>
<dbReference type="Proteomes" id="UP000830583">
    <property type="component" value="Chromosome"/>
</dbReference>
<dbReference type="EMBL" id="CP096205">
    <property type="protein sequence ID" value="UPQ80805.1"/>
    <property type="molecule type" value="Genomic_DNA"/>
</dbReference>
<evidence type="ECO:0000256" key="1">
    <source>
        <dbReference type="SAM" id="Phobius"/>
    </source>
</evidence>
<dbReference type="RefSeq" id="WP_248436690.1">
    <property type="nucleotide sequence ID" value="NZ_CP096205.1"/>
</dbReference>
<feature type="transmembrane region" description="Helical" evidence="1">
    <location>
        <begin position="313"/>
        <end position="331"/>
    </location>
</feature>
<sequence length="334" mass="39442">MKNTSKIEIIKKLGITDEEIGQYGDFFLINYLKFHHKKHYGESSVLFLGFSEEEIEQLKKNAALFDLKVKIKISPNLNFVCVKNDFKDEKRIVKSRENGAIILTEIEYLELFSENEYNIYDNELIFPISVEEDLRIVKPLSNFNEDLEVESFSFSNENTYLTNLFEQTCNCNEFILGKKSKYEKGDLRRFCKHLLLEYKQRFAPKKLSEIKDFLIQNGYSLKSNFKKINIEKVILPIYLSYDNNNEWCDIYFPLKNIYKKYSYNPTEERFSYDDKPHGYVPALRFELNKVFGTKKQPSKINKKTIPNQNKGCTSVLLTFTLMVCCIMFLIINQI</sequence>
<keyword evidence="1" id="KW-0812">Transmembrane</keyword>
<keyword evidence="3" id="KW-1185">Reference proteome</keyword>
<proteinExistence type="predicted"/>
<accession>A0ABY4KK81</accession>
<evidence type="ECO:0008006" key="4">
    <source>
        <dbReference type="Google" id="ProtNLM"/>
    </source>
</evidence>
<reference evidence="2" key="1">
    <citation type="submission" date="2022-04" db="EMBL/GenBank/DDBJ databases">
        <title>Consumption of N2O by Flavobacterium azooxidireducens sp. nov. isolated from Decomposing Leaf Litter of Phragmites australis (Cav.).</title>
        <authorList>
            <person name="Behrendt U."/>
            <person name="Spanner T."/>
            <person name="Augustin J."/>
            <person name="Horn M.A."/>
            <person name="Kolb S."/>
            <person name="Ulrich A."/>
        </authorList>
    </citation>
    <scope>NUCLEOTIDE SEQUENCE</scope>
    <source>
        <strain evidence="2">IGB 4-14</strain>
    </source>
</reference>
<gene>
    <name evidence="2" type="ORF">M0M57_08180</name>
</gene>
<evidence type="ECO:0000313" key="3">
    <source>
        <dbReference type="Proteomes" id="UP000830583"/>
    </source>
</evidence>
<keyword evidence="1" id="KW-0472">Membrane</keyword>
<name>A0ABY4KK81_9FLAO</name>
<organism evidence="2 3">
    <name type="scientific">Flavobacterium azooxidireducens</name>
    <dbReference type="NCBI Taxonomy" id="1871076"/>
    <lineage>
        <taxon>Bacteria</taxon>
        <taxon>Pseudomonadati</taxon>
        <taxon>Bacteroidota</taxon>
        <taxon>Flavobacteriia</taxon>
        <taxon>Flavobacteriales</taxon>
        <taxon>Flavobacteriaceae</taxon>
        <taxon>Flavobacterium</taxon>
    </lineage>
</organism>
<protein>
    <recommendedName>
        <fullName evidence="4">SWIM-type domain-containing protein</fullName>
    </recommendedName>
</protein>
<evidence type="ECO:0000313" key="2">
    <source>
        <dbReference type="EMBL" id="UPQ80805.1"/>
    </source>
</evidence>